<evidence type="ECO:0000313" key="2">
    <source>
        <dbReference type="EMBL" id="ARF08535.1"/>
    </source>
</evidence>
<dbReference type="InterPro" id="IPR051251">
    <property type="entry name" value="STK_FNIP-Repeat"/>
</dbReference>
<reference evidence="2" key="1">
    <citation type="journal article" date="2017" name="Science">
        <title>Giant viruses with an expanded complement of translation system components.</title>
        <authorList>
            <person name="Schulz F."/>
            <person name="Yutin N."/>
            <person name="Ivanova N.N."/>
            <person name="Ortega D.R."/>
            <person name="Lee T.K."/>
            <person name="Vierheilig J."/>
            <person name="Daims H."/>
            <person name="Horn M."/>
            <person name="Wagner M."/>
            <person name="Jensen G.J."/>
            <person name="Kyrpides N.C."/>
            <person name="Koonin E.V."/>
            <person name="Woyke T."/>
        </authorList>
    </citation>
    <scope>NUCLEOTIDE SEQUENCE</scope>
    <source>
        <strain evidence="2">CTV1</strain>
    </source>
</reference>
<dbReference type="InterPro" id="IPR008615">
    <property type="entry name" value="FNIP"/>
</dbReference>
<dbReference type="PANTHER" id="PTHR32134:SF92">
    <property type="entry name" value="FNIP REPEAT-CONTAINING PROTEIN"/>
    <property type="match status" value="1"/>
</dbReference>
<dbReference type="Pfam" id="PF05725">
    <property type="entry name" value="FNIP"/>
    <property type="match status" value="2"/>
</dbReference>
<gene>
    <name evidence="2" type="ORF">Catovirus_1_585</name>
</gene>
<proteinExistence type="predicted"/>
<accession>A0A1V0S9Z3</accession>
<name>A0A1V0S9Z3_9VIRU</name>
<organism evidence="2">
    <name type="scientific">Catovirus CTV1</name>
    <dbReference type="NCBI Taxonomy" id="1977631"/>
    <lineage>
        <taxon>Viruses</taxon>
        <taxon>Varidnaviria</taxon>
        <taxon>Bamfordvirae</taxon>
        <taxon>Nucleocytoviricota</taxon>
        <taxon>Megaviricetes</taxon>
        <taxon>Imitervirales</taxon>
        <taxon>Mimiviridae</taxon>
        <taxon>Klosneuvirinae</taxon>
        <taxon>Catovirus</taxon>
    </lineage>
</organism>
<dbReference type="Gene3D" id="3.80.10.10">
    <property type="entry name" value="Ribonuclease Inhibitor"/>
    <property type="match status" value="1"/>
</dbReference>
<dbReference type="SUPFAM" id="SSF52058">
    <property type="entry name" value="L domain-like"/>
    <property type="match status" value="1"/>
</dbReference>
<dbReference type="EMBL" id="KY684083">
    <property type="protein sequence ID" value="ARF08535.1"/>
    <property type="molecule type" value="Genomic_DNA"/>
</dbReference>
<keyword evidence="1" id="KW-0677">Repeat</keyword>
<dbReference type="PANTHER" id="PTHR32134">
    <property type="entry name" value="FNIP REPEAT-CONTAINING PROTEIN"/>
    <property type="match status" value="1"/>
</dbReference>
<protein>
    <recommendedName>
        <fullName evidence="3">FNIP repeat protein</fullName>
    </recommendedName>
</protein>
<sequence length="241" mass="27806">MRYVLKTDIRVQYLKLSDVVKVIKTGYYFNQVLTDLPINLTYLELGHCYNNPLPNLPKNLTTLILGDEYDQPLNNLPEELVVLKLGSNFNKPLKNLPSSLKKLVKKGYFYFPLHNLPDSIEILKIKYCNIDVKWPKSLRKLYIGSNNNYKNIIPQINNLPEDLTILKFTSTVKHQIKYIPKNLKVLYFSKLSVELATKLPNGIEILDGWNAGNLPLSLKEVTFDDSLIVLIVLFQNGQKIW</sequence>
<dbReference type="InterPro" id="IPR032675">
    <property type="entry name" value="LRR_dom_sf"/>
</dbReference>
<evidence type="ECO:0000256" key="1">
    <source>
        <dbReference type="ARBA" id="ARBA00022737"/>
    </source>
</evidence>
<evidence type="ECO:0008006" key="3">
    <source>
        <dbReference type="Google" id="ProtNLM"/>
    </source>
</evidence>